<dbReference type="AlphaFoldDB" id="A8DUQ8"/>
<dbReference type="HOGENOM" id="CLU_1682331_0_0_1"/>
<gene>
    <name evidence="2" type="ORF">NEMVEDRAFT_v1g222908</name>
</gene>
<organism evidence="2 3">
    <name type="scientific">Nematostella vectensis</name>
    <name type="common">Starlet sea anemone</name>
    <dbReference type="NCBI Taxonomy" id="45351"/>
    <lineage>
        <taxon>Eukaryota</taxon>
        <taxon>Metazoa</taxon>
        <taxon>Cnidaria</taxon>
        <taxon>Anthozoa</taxon>
        <taxon>Hexacorallia</taxon>
        <taxon>Actiniaria</taxon>
        <taxon>Edwardsiidae</taxon>
        <taxon>Nematostella</taxon>
    </lineage>
</organism>
<feature type="compositionally biased region" description="Polar residues" evidence="1">
    <location>
        <begin position="64"/>
        <end position="78"/>
    </location>
</feature>
<keyword evidence="3" id="KW-1185">Reference proteome</keyword>
<proteinExistence type="predicted"/>
<evidence type="ECO:0000313" key="2">
    <source>
        <dbReference type="EMBL" id="EDO28522.1"/>
    </source>
</evidence>
<accession>A8DUQ8</accession>
<reference evidence="2 3" key="1">
    <citation type="journal article" date="2007" name="Science">
        <title>Sea anemone genome reveals ancestral eumetazoan gene repertoire and genomic organization.</title>
        <authorList>
            <person name="Putnam N.H."/>
            <person name="Srivastava M."/>
            <person name="Hellsten U."/>
            <person name="Dirks B."/>
            <person name="Chapman J."/>
            <person name="Salamov A."/>
            <person name="Terry A."/>
            <person name="Shapiro H."/>
            <person name="Lindquist E."/>
            <person name="Kapitonov V.V."/>
            <person name="Jurka J."/>
            <person name="Genikhovich G."/>
            <person name="Grigoriev I.V."/>
            <person name="Lucas S.M."/>
            <person name="Steele R.E."/>
            <person name="Finnerty J.R."/>
            <person name="Technau U."/>
            <person name="Martindale M.Q."/>
            <person name="Rokhsar D.S."/>
        </authorList>
    </citation>
    <scope>NUCLEOTIDE SEQUENCE [LARGE SCALE GENOMIC DNA]</scope>
    <source>
        <strain evidence="3">CH2 X CH6</strain>
    </source>
</reference>
<dbReference type="Proteomes" id="UP000001593">
    <property type="component" value="Unassembled WGS sequence"/>
</dbReference>
<evidence type="ECO:0000313" key="3">
    <source>
        <dbReference type="Proteomes" id="UP000001593"/>
    </source>
</evidence>
<dbReference type="EMBL" id="DS471462">
    <property type="protein sequence ID" value="EDO28522.1"/>
    <property type="molecule type" value="Genomic_DNA"/>
</dbReference>
<feature type="non-terminal residue" evidence="2">
    <location>
        <position position="157"/>
    </location>
</feature>
<feature type="region of interest" description="Disordered" evidence="1">
    <location>
        <begin position="60"/>
        <end position="157"/>
    </location>
</feature>
<name>A8DUQ8_NEMVE</name>
<feature type="compositionally biased region" description="Polar residues" evidence="1">
    <location>
        <begin position="137"/>
        <end position="149"/>
    </location>
</feature>
<dbReference type="InParanoid" id="A8DUQ8"/>
<evidence type="ECO:0000256" key="1">
    <source>
        <dbReference type="SAM" id="MobiDB-lite"/>
    </source>
</evidence>
<protein>
    <submittedName>
        <fullName evidence="2">Uncharacterized protein</fullName>
    </submittedName>
</protein>
<sequence>GPTKGSVKLDINDEFESLNCIENRLRDAFTRHLEESSKSTLQLSRQIEKAEMSISDAQKGLKSITLNPPTTITETQATAVGKPSIKARSPTSTLGPQFEQGRRHSWTANSIEKIIKTWKETQPPETAQRAPRKKTKSSPQTQLNGSSSDESTHVAYL</sequence>